<protein>
    <submittedName>
        <fullName evidence="1">Uncharacterized protein</fullName>
    </submittedName>
</protein>
<reference evidence="1 2" key="1">
    <citation type="journal article" date="2014" name="Am. J. Bot.">
        <title>Genome assembly and annotation for red clover (Trifolium pratense; Fabaceae).</title>
        <authorList>
            <person name="Istvanek J."/>
            <person name="Jaros M."/>
            <person name="Krenek A."/>
            <person name="Repkova J."/>
        </authorList>
    </citation>
    <scope>NUCLEOTIDE SEQUENCE [LARGE SCALE GENOMIC DNA]</scope>
    <source>
        <strain evidence="2">cv. Tatra</strain>
        <tissue evidence="1">Young leaves</tissue>
    </source>
</reference>
<dbReference type="EMBL" id="ASHM01011873">
    <property type="protein sequence ID" value="PNX93820.1"/>
    <property type="molecule type" value="Genomic_DNA"/>
</dbReference>
<dbReference type="Proteomes" id="UP000236291">
    <property type="component" value="Unassembled WGS sequence"/>
</dbReference>
<gene>
    <name evidence="1" type="ORF">L195_g016982</name>
</gene>
<name>A0A2K3MSM4_TRIPR</name>
<evidence type="ECO:0000313" key="1">
    <source>
        <dbReference type="EMBL" id="PNX93820.1"/>
    </source>
</evidence>
<evidence type="ECO:0000313" key="2">
    <source>
        <dbReference type="Proteomes" id="UP000236291"/>
    </source>
</evidence>
<sequence length="69" mass="7798">MEQHLLGEVIPLNGSQLPQDTCGDWGSFVTSQQTNRVHEFQANQKEPMKVTSPTTDEKTKQRIVCIPFP</sequence>
<proteinExistence type="predicted"/>
<reference evidence="1 2" key="2">
    <citation type="journal article" date="2017" name="Front. Plant Sci.">
        <title>Gene Classification and Mining of Molecular Markers Useful in Red Clover (Trifolium pratense) Breeding.</title>
        <authorList>
            <person name="Istvanek J."/>
            <person name="Dluhosova J."/>
            <person name="Dluhos P."/>
            <person name="Patkova L."/>
            <person name="Nedelnik J."/>
            <person name="Repkova J."/>
        </authorList>
    </citation>
    <scope>NUCLEOTIDE SEQUENCE [LARGE SCALE GENOMIC DNA]</scope>
    <source>
        <strain evidence="2">cv. Tatra</strain>
        <tissue evidence="1">Young leaves</tissue>
    </source>
</reference>
<accession>A0A2K3MSM4</accession>
<dbReference type="AlphaFoldDB" id="A0A2K3MSM4"/>
<comment type="caution">
    <text evidence="1">The sequence shown here is derived from an EMBL/GenBank/DDBJ whole genome shotgun (WGS) entry which is preliminary data.</text>
</comment>
<organism evidence="1 2">
    <name type="scientific">Trifolium pratense</name>
    <name type="common">Red clover</name>
    <dbReference type="NCBI Taxonomy" id="57577"/>
    <lineage>
        <taxon>Eukaryota</taxon>
        <taxon>Viridiplantae</taxon>
        <taxon>Streptophyta</taxon>
        <taxon>Embryophyta</taxon>
        <taxon>Tracheophyta</taxon>
        <taxon>Spermatophyta</taxon>
        <taxon>Magnoliopsida</taxon>
        <taxon>eudicotyledons</taxon>
        <taxon>Gunneridae</taxon>
        <taxon>Pentapetalae</taxon>
        <taxon>rosids</taxon>
        <taxon>fabids</taxon>
        <taxon>Fabales</taxon>
        <taxon>Fabaceae</taxon>
        <taxon>Papilionoideae</taxon>
        <taxon>50 kb inversion clade</taxon>
        <taxon>NPAAA clade</taxon>
        <taxon>Hologalegina</taxon>
        <taxon>IRL clade</taxon>
        <taxon>Trifolieae</taxon>
        <taxon>Trifolium</taxon>
    </lineage>
</organism>